<dbReference type="EMBL" id="JANBUJ010002735">
    <property type="protein sequence ID" value="KAJ2763461.1"/>
    <property type="molecule type" value="Genomic_DNA"/>
</dbReference>
<proteinExistence type="predicted"/>
<protein>
    <submittedName>
        <fullName evidence="1">Microtubule integrity protein mal3</fullName>
    </submittedName>
</protein>
<reference evidence="1" key="1">
    <citation type="submission" date="2022-07" db="EMBL/GenBank/DDBJ databases">
        <title>Phylogenomic reconstructions and comparative analyses of Kickxellomycotina fungi.</title>
        <authorList>
            <person name="Reynolds N.K."/>
            <person name="Stajich J.E."/>
            <person name="Barry K."/>
            <person name="Grigoriev I.V."/>
            <person name="Crous P."/>
            <person name="Smith M.E."/>
        </authorList>
    </citation>
    <scope>NUCLEOTIDE SEQUENCE</scope>
    <source>
        <strain evidence="1">CBS 109366</strain>
    </source>
</reference>
<organism evidence="1 2">
    <name type="scientific">Coemansia nantahalensis</name>
    <dbReference type="NCBI Taxonomy" id="2789366"/>
    <lineage>
        <taxon>Eukaryota</taxon>
        <taxon>Fungi</taxon>
        <taxon>Fungi incertae sedis</taxon>
        <taxon>Zoopagomycota</taxon>
        <taxon>Kickxellomycotina</taxon>
        <taxon>Kickxellomycetes</taxon>
        <taxon>Kickxellales</taxon>
        <taxon>Kickxellaceae</taxon>
        <taxon>Coemansia</taxon>
    </lineage>
</organism>
<comment type="caution">
    <text evidence="1">The sequence shown here is derived from an EMBL/GenBank/DDBJ whole genome shotgun (WGS) entry which is preliminary data.</text>
</comment>
<evidence type="ECO:0000313" key="2">
    <source>
        <dbReference type="Proteomes" id="UP001140234"/>
    </source>
</evidence>
<evidence type="ECO:0000313" key="1">
    <source>
        <dbReference type="EMBL" id="KAJ2763461.1"/>
    </source>
</evidence>
<accession>A0ACC1JM38</accession>
<gene>
    <name evidence="1" type="primary">BIM1</name>
    <name evidence="1" type="ORF">IWQ57_005556</name>
</gene>
<name>A0ACC1JM38_9FUNG</name>
<sequence>MGSRQELLEWVNGLLQTNYGKVEQLGTGAAYCQIMDSIYGDMRLERVKFNANQEYEYVENFKILHNAMAKHRVDKPIDPTRLIKCRFQDNFEFLQWLKRHWDAYSPGTEYDAVGRRNGKPGGPTDSARPMSSASSSSAGAYRARPAAAAARPRPAGVAHVAVRPGSRTTAGAAPQQQQQQALQDLTRQVAEAKVMIETAEKERDFYFTKLREIEVFIQQSEFVAGSELEGMAKHIQAILYSTEDGAVDEADGEQPGLQGEPYAEQAVGHMEQLHVDEEETF</sequence>
<dbReference type="Proteomes" id="UP001140234">
    <property type="component" value="Unassembled WGS sequence"/>
</dbReference>
<keyword evidence="2" id="KW-1185">Reference proteome</keyword>